<name>A0A6H5HUY2_9HYME</name>
<organism evidence="2 3">
    <name type="scientific">Trichogramma brassicae</name>
    <dbReference type="NCBI Taxonomy" id="86971"/>
    <lineage>
        <taxon>Eukaryota</taxon>
        <taxon>Metazoa</taxon>
        <taxon>Ecdysozoa</taxon>
        <taxon>Arthropoda</taxon>
        <taxon>Hexapoda</taxon>
        <taxon>Insecta</taxon>
        <taxon>Pterygota</taxon>
        <taxon>Neoptera</taxon>
        <taxon>Endopterygota</taxon>
        <taxon>Hymenoptera</taxon>
        <taxon>Apocrita</taxon>
        <taxon>Proctotrupomorpha</taxon>
        <taxon>Chalcidoidea</taxon>
        <taxon>Trichogrammatidae</taxon>
        <taxon>Trichogramma</taxon>
    </lineage>
</organism>
<feature type="non-terminal residue" evidence="2">
    <location>
        <position position="426"/>
    </location>
</feature>
<protein>
    <submittedName>
        <fullName evidence="2">Uncharacterized protein</fullName>
    </submittedName>
</protein>
<feature type="region of interest" description="Disordered" evidence="1">
    <location>
        <begin position="286"/>
        <end position="305"/>
    </location>
</feature>
<dbReference type="EMBL" id="CADCXV010000180">
    <property type="protein sequence ID" value="CAB0028713.1"/>
    <property type="molecule type" value="Genomic_DNA"/>
</dbReference>
<sequence>HGKRSGTEPQRQEVYLTDERVLPLTLGDRLLLPKLLNRRSQLAARLRDKVLVKDQARNLDDETGATRLKHGMPPDIMSDIDNPSYYPQRGLVLQRAEVSDNLLTPQGQQQAESEDESMDSRFYQLLDQEFGFRRKGSLSIARLSNLNPSRVNPCDGTLETNIKESRRAEDRNFTNEPNYEDDCPRAEVRTSSRETIGIDFGRATCESFLPTHTQHHHRRRPRALLCRMQRVKDEPDDESFTENDDRQVIDATFDVKNVRIFRNHSSNMSQHTRDLGEYLRNRNSDARFRKPAIHPTSERKYSSRDRSSARKTWNVVLYISNWIIKVAPPTLLLPMRRILLLDVDRQSAALSFIAVAALLLWQTRARARRLRSAPLRVRFVYHVCSVPVQPRVSIEYLSLTKAHLCSSFILRLDPGIDASSKSSSRN</sequence>
<keyword evidence="3" id="KW-1185">Reference proteome</keyword>
<evidence type="ECO:0000313" key="3">
    <source>
        <dbReference type="Proteomes" id="UP000479190"/>
    </source>
</evidence>
<accession>A0A6H5HUY2</accession>
<feature type="non-terminal residue" evidence="2">
    <location>
        <position position="1"/>
    </location>
</feature>
<dbReference type="Proteomes" id="UP000479190">
    <property type="component" value="Unassembled WGS sequence"/>
</dbReference>
<dbReference type="AlphaFoldDB" id="A0A6H5HUY2"/>
<evidence type="ECO:0000313" key="2">
    <source>
        <dbReference type="EMBL" id="CAB0028713.1"/>
    </source>
</evidence>
<evidence type="ECO:0000256" key="1">
    <source>
        <dbReference type="SAM" id="MobiDB-lite"/>
    </source>
</evidence>
<reference evidence="2 3" key="1">
    <citation type="submission" date="2020-02" db="EMBL/GenBank/DDBJ databases">
        <authorList>
            <person name="Ferguson B K."/>
        </authorList>
    </citation>
    <scope>NUCLEOTIDE SEQUENCE [LARGE SCALE GENOMIC DNA]</scope>
</reference>
<gene>
    <name evidence="2" type="ORF">TBRA_LOCUS851</name>
</gene>
<proteinExistence type="predicted"/>
<feature type="compositionally biased region" description="Basic and acidic residues" evidence="1">
    <location>
        <begin position="296"/>
        <end position="305"/>
    </location>
</feature>